<evidence type="ECO:0000313" key="12">
    <source>
        <dbReference type="EMBL" id="NYD88087.1"/>
    </source>
</evidence>
<reference evidence="11 14" key="2">
    <citation type="submission" date="2021-01" db="EMBL/GenBank/DDBJ databases">
        <title>Whole genome shotgun sequence of Cellulomonas oligotrophica NBRC 109435.</title>
        <authorList>
            <person name="Komaki H."/>
            <person name="Tamura T."/>
        </authorList>
    </citation>
    <scope>NUCLEOTIDE SEQUENCE [LARGE SCALE GENOMIC DNA]</scope>
    <source>
        <strain evidence="11 14">NBRC 109435</strain>
    </source>
</reference>
<sequence>MIPVDDHQRAALDALCVRHGIARLDVFGSVARGEARADSDVDVLYDLLPGRHLTWEVVDVAEEMSTILGRPVDLVSRRTLHRLMRDRVEAEACTLYPF</sequence>
<evidence type="ECO:0000256" key="3">
    <source>
        <dbReference type="ARBA" id="ARBA00022679"/>
    </source>
</evidence>
<evidence type="ECO:0000259" key="10">
    <source>
        <dbReference type="Pfam" id="PF01909"/>
    </source>
</evidence>
<dbReference type="InterPro" id="IPR002934">
    <property type="entry name" value="Polymerase_NTP_transf_dom"/>
</dbReference>
<evidence type="ECO:0000313" key="13">
    <source>
        <dbReference type="Proteomes" id="UP000577956"/>
    </source>
</evidence>
<dbReference type="EMBL" id="BONN01000008">
    <property type="protein sequence ID" value="GIG33595.1"/>
    <property type="molecule type" value="Genomic_DNA"/>
</dbReference>
<evidence type="ECO:0000256" key="8">
    <source>
        <dbReference type="ARBA" id="ARBA00022842"/>
    </source>
</evidence>
<dbReference type="CDD" id="cd05403">
    <property type="entry name" value="NT_KNTase_like"/>
    <property type="match status" value="1"/>
</dbReference>
<keyword evidence="3" id="KW-0808">Transferase</keyword>
<dbReference type="SUPFAM" id="SSF81301">
    <property type="entry name" value="Nucleotidyltransferase"/>
    <property type="match status" value="1"/>
</dbReference>
<keyword evidence="2" id="KW-1277">Toxin-antitoxin system</keyword>
<evidence type="ECO:0000313" key="14">
    <source>
        <dbReference type="Proteomes" id="UP000618382"/>
    </source>
</evidence>
<evidence type="ECO:0000256" key="1">
    <source>
        <dbReference type="ARBA" id="ARBA00001946"/>
    </source>
</evidence>
<dbReference type="InterPro" id="IPR052038">
    <property type="entry name" value="Type-VII_TA_antitoxin"/>
</dbReference>
<keyword evidence="5" id="KW-0479">Metal-binding</keyword>
<comment type="caution">
    <text evidence="12">The sequence shown here is derived from an EMBL/GenBank/DDBJ whole genome shotgun (WGS) entry which is preliminary data.</text>
</comment>
<evidence type="ECO:0000256" key="5">
    <source>
        <dbReference type="ARBA" id="ARBA00022723"/>
    </source>
</evidence>
<keyword evidence="14" id="KW-1185">Reference proteome</keyword>
<proteinExistence type="inferred from homology"/>
<dbReference type="Proteomes" id="UP000577956">
    <property type="component" value="Unassembled WGS sequence"/>
</dbReference>
<dbReference type="EMBL" id="JACCBK010000001">
    <property type="protein sequence ID" value="NYD88087.1"/>
    <property type="molecule type" value="Genomic_DNA"/>
</dbReference>
<organism evidence="12 13">
    <name type="scientific">Cellulomonas oligotrophica</name>
    <dbReference type="NCBI Taxonomy" id="931536"/>
    <lineage>
        <taxon>Bacteria</taxon>
        <taxon>Bacillati</taxon>
        <taxon>Actinomycetota</taxon>
        <taxon>Actinomycetes</taxon>
        <taxon>Micrococcales</taxon>
        <taxon>Cellulomonadaceae</taxon>
        <taxon>Cellulomonas</taxon>
    </lineage>
</organism>
<evidence type="ECO:0000256" key="9">
    <source>
        <dbReference type="ARBA" id="ARBA00038276"/>
    </source>
</evidence>
<dbReference type="Pfam" id="PF01909">
    <property type="entry name" value="NTP_transf_2"/>
    <property type="match status" value="1"/>
</dbReference>
<comment type="cofactor">
    <cofactor evidence="1">
        <name>Mg(2+)</name>
        <dbReference type="ChEBI" id="CHEBI:18420"/>
    </cofactor>
</comment>
<dbReference type="GO" id="GO:0016779">
    <property type="term" value="F:nucleotidyltransferase activity"/>
    <property type="evidence" value="ECO:0007669"/>
    <property type="project" value="UniProtKB-KW"/>
</dbReference>
<dbReference type="Proteomes" id="UP000618382">
    <property type="component" value="Unassembled WGS sequence"/>
</dbReference>
<name>A0A7Y9FJK3_9CELL</name>
<dbReference type="AlphaFoldDB" id="A0A7Y9FJK3"/>
<reference evidence="12 13" key="1">
    <citation type="submission" date="2020-07" db="EMBL/GenBank/DDBJ databases">
        <title>Sequencing the genomes of 1000 actinobacteria strains.</title>
        <authorList>
            <person name="Klenk H.-P."/>
        </authorList>
    </citation>
    <scope>NUCLEOTIDE SEQUENCE [LARGE SCALE GENOMIC DNA]</scope>
    <source>
        <strain evidence="12 13">DSM 24482</strain>
    </source>
</reference>
<dbReference type="RefSeq" id="WP_140460397.1">
    <property type="nucleotide sequence ID" value="NZ_BAABFI010000006.1"/>
</dbReference>
<evidence type="ECO:0000313" key="11">
    <source>
        <dbReference type="EMBL" id="GIG33595.1"/>
    </source>
</evidence>
<keyword evidence="6" id="KW-0547">Nucleotide-binding</keyword>
<dbReference type="Gene3D" id="3.30.460.10">
    <property type="entry name" value="Beta Polymerase, domain 2"/>
    <property type="match status" value="1"/>
</dbReference>
<feature type="domain" description="Polymerase nucleotidyl transferase" evidence="10">
    <location>
        <begin position="11"/>
        <end position="89"/>
    </location>
</feature>
<dbReference type="GO" id="GO:0005524">
    <property type="term" value="F:ATP binding"/>
    <property type="evidence" value="ECO:0007669"/>
    <property type="project" value="UniProtKB-KW"/>
</dbReference>
<keyword evidence="4" id="KW-0548">Nucleotidyltransferase</keyword>
<protein>
    <submittedName>
        <fullName evidence="11">Nucleotidyltransferase</fullName>
    </submittedName>
</protein>
<evidence type="ECO:0000256" key="4">
    <source>
        <dbReference type="ARBA" id="ARBA00022695"/>
    </source>
</evidence>
<gene>
    <name evidence="12" type="ORF">BKA21_003636</name>
    <name evidence="11" type="ORF">Col01nite_27540</name>
</gene>
<keyword evidence="7" id="KW-0067">ATP-binding</keyword>
<accession>A0A7Y9FJK3</accession>
<evidence type="ECO:0000256" key="7">
    <source>
        <dbReference type="ARBA" id="ARBA00022840"/>
    </source>
</evidence>
<dbReference type="PANTHER" id="PTHR33571">
    <property type="entry name" value="SSL8005 PROTEIN"/>
    <property type="match status" value="1"/>
</dbReference>
<keyword evidence="8" id="KW-0460">Magnesium</keyword>
<evidence type="ECO:0000256" key="2">
    <source>
        <dbReference type="ARBA" id="ARBA00022649"/>
    </source>
</evidence>
<comment type="similarity">
    <text evidence="9">Belongs to the MntA antitoxin family.</text>
</comment>
<dbReference type="GO" id="GO:0046872">
    <property type="term" value="F:metal ion binding"/>
    <property type="evidence" value="ECO:0007669"/>
    <property type="project" value="UniProtKB-KW"/>
</dbReference>
<evidence type="ECO:0000256" key="6">
    <source>
        <dbReference type="ARBA" id="ARBA00022741"/>
    </source>
</evidence>
<dbReference type="PANTHER" id="PTHR33571:SF12">
    <property type="entry name" value="BSL3053 PROTEIN"/>
    <property type="match status" value="1"/>
</dbReference>
<dbReference type="InterPro" id="IPR043519">
    <property type="entry name" value="NT_sf"/>
</dbReference>